<accession>A0AAD9U3U5</accession>
<evidence type="ECO:0000313" key="1">
    <source>
        <dbReference type="EMBL" id="KAK2647003.1"/>
    </source>
</evidence>
<keyword evidence="2" id="KW-1185">Reference proteome</keyword>
<evidence type="ECO:0000313" key="2">
    <source>
        <dbReference type="Proteomes" id="UP001280121"/>
    </source>
</evidence>
<organism evidence="1 2">
    <name type="scientific">Dipteronia dyeriana</name>
    <dbReference type="NCBI Taxonomy" id="168575"/>
    <lineage>
        <taxon>Eukaryota</taxon>
        <taxon>Viridiplantae</taxon>
        <taxon>Streptophyta</taxon>
        <taxon>Embryophyta</taxon>
        <taxon>Tracheophyta</taxon>
        <taxon>Spermatophyta</taxon>
        <taxon>Magnoliopsida</taxon>
        <taxon>eudicotyledons</taxon>
        <taxon>Gunneridae</taxon>
        <taxon>Pentapetalae</taxon>
        <taxon>rosids</taxon>
        <taxon>malvids</taxon>
        <taxon>Sapindales</taxon>
        <taxon>Sapindaceae</taxon>
        <taxon>Hippocastanoideae</taxon>
        <taxon>Acereae</taxon>
        <taxon>Dipteronia</taxon>
    </lineage>
</organism>
<protein>
    <submittedName>
        <fullName evidence="1">Uncharacterized protein</fullName>
    </submittedName>
</protein>
<proteinExistence type="predicted"/>
<dbReference type="Proteomes" id="UP001280121">
    <property type="component" value="Unassembled WGS sequence"/>
</dbReference>
<reference evidence="1" key="1">
    <citation type="journal article" date="2023" name="Plant J.">
        <title>Genome sequences and population genomics provide insights into the demographic history, inbreeding, and mutation load of two 'living fossil' tree species of Dipteronia.</title>
        <authorList>
            <person name="Feng Y."/>
            <person name="Comes H.P."/>
            <person name="Chen J."/>
            <person name="Zhu S."/>
            <person name="Lu R."/>
            <person name="Zhang X."/>
            <person name="Li P."/>
            <person name="Qiu J."/>
            <person name="Olsen K.M."/>
            <person name="Qiu Y."/>
        </authorList>
    </citation>
    <scope>NUCLEOTIDE SEQUENCE</scope>
    <source>
        <strain evidence="1">KIB01</strain>
    </source>
</reference>
<sequence length="132" mass="15009">MMKQKEDLFATINTRLTKTKGSKGEEGEVQEYQTQYERLLSRAEKLFEAQQIEGFVCGLQENICTSVQASRPTSLTTVVGLARLFEAQNRGQRHLTVTDTREPGEPSMISQHQTFDPIRDEGTTIRLLYRGI</sequence>
<gene>
    <name evidence="1" type="ORF">Ddye_022198</name>
</gene>
<dbReference type="AlphaFoldDB" id="A0AAD9U3U5"/>
<comment type="caution">
    <text evidence="1">The sequence shown here is derived from an EMBL/GenBank/DDBJ whole genome shotgun (WGS) entry which is preliminary data.</text>
</comment>
<name>A0AAD9U3U5_9ROSI</name>
<dbReference type="EMBL" id="JANJYI010000006">
    <property type="protein sequence ID" value="KAK2647003.1"/>
    <property type="molecule type" value="Genomic_DNA"/>
</dbReference>